<feature type="region of interest" description="Disordered" evidence="1">
    <location>
        <begin position="55"/>
        <end position="83"/>
    </location>
</feature>
<accession>A0AAE1GP23</accession>
<feature type="region of interest" description="Disordered" evidence="1">
    <location>
        <begin position="157"/>
        <end position="191"/>
    </location>
</feature>
<gene>
    <name evidence="2" type="ORF">Pcinc_000832</name>
</gene>
<feature type="compositionally biased region" description="Polar residues" evidence="1">
    <location>
        <begin position="65"/>
        <end position="80"/>
    </location>
</feature>
<sequence>MYHAICSRHFIDWCQGPSPSHPDPELFAYNNWEKRQYIRRSIYKRQRVENRLASSCPAASEKTEVITNSSRETSSQLQAEEQQDHSLVANPVMYHTNNQDIQATVEISSSNADMDSPVLVNGDGTLTFPLPHEDHTYVSSSNGTTQGEPVDAVVQTETPQPRTPELAVTNSPQSRSPATRWLRQPGALCGS</sequence>
<evidence type="ECO:0000313" key="3">
    <source>
        <dbReference type="Proteomes" id="UP001286313"/>
    </source>
</evidence>
<keyword evidence="3" id="KW-1185">Reference proteome</keyword>
<proteinExistence type="predicted"/>
<name>A0AAE1GP23_PETCI</name>
<evidence type="ECO:0000313" key="2">
    <source>
        <dbReference type="EMBL" id="KAK3895490.1"/>
    </source>
</evidence>
<dbReference type="AlphaFoldDB" id="A0AAE1GP23"/>
<comment type="caution">
    <text evidence="2">The sequence shown here is derived from an EMBL/GenBank/DDBJ whole genome shotgun (WGS) entry which is preliminary data.</text>
</comment>
<organism evidence="2 3">
    <name type="scientific">Petrolisthes cinctipes</name>
    <name type="common">Flat porcelain crab</name>
    <dbReference type="NCBI Taxonomy" id="88211"/>
    <lineage>
        <taxon>Eukaryota</taxon>
        <taxon>Metazoa</taxon>
        <taxon>Ecdysozoa</taxon>
        <taxon>Arthropoda</taxon>
        <taxon>Crustacea</taxon>
        <taxon>Multicrustacea</taxon>
        <taxon>Malacostraca</taxon>
        <taxon>Eumalacostraca</taxon>
        <taxon>Eucarida</taxon>
        <taxon>Decapoda</taxon>
        <taxon>Pleocyemata</taxon>
        <taxon>Anomura</taxon>
        <taxon>Galatheoidea</taxon>
        <taxon>Porcellanidae</taxon>
        <taxon>Petrolisthes</taxon>
    </lineage>
</organism>
<reference evidence="2" key="1">
    <citation type="submission" date="2023-10" db="EMBL/GenBank/DDBJ databases">
        <title>Genome assemblies of two species of porcelain crab, Petrolisthes cinctipes and Petrolisthes manimaculis (Anomura: Porcellanidae).</title>
        <authorList>
            <person name="Angst P."/>
        </authorList>
    </citation>
    <scope>NUCLEOTIDE SEQUENCE</scope>
    <source>
        <strain evidence="2">PB745_01</strain>
        <tissue evidence="2">Gill</tissue>
    </source>
</reference>
<evidence type="ECO:0000256" key="1">
    <source>
        <dbReference type="SAM" id="MobiDB-lite"/>
    </source>
</evidence>
<protein>
    <submittedName>
        <fullName evidence="2">Uncharacterized protein</fullName>
    </submittedName>
</protein>
<dbReference type="EMBL" id="JAWQEG010000040">
    <property type="protein sequence ID" value="KAK3895490.1"/>
    <property type="molecule type" value="Genomic_DNA"/>
</dbReference>
<feature type="compositionally biased region" description="Polar residues" evidence="1">
    <location>
        <begin position="168"/>
        <end position="177"/>
    </location>
</feature>
<dbReference type="Proteomes" id="UP001286313">
    <property type="component" value="Unassembled WGS sequence"/>
</dbReference>